<keyword evidence="5 8" id="KW-0812">Transmembrane</keyword>
<feature type="transmembrane region" description="Helical" evidence="8">
    <location>
        <begin position="141"/>
        <end position="161"/>
    </location>
</feature>
<dbReference type="PANTHER" id="PTHR30330">
    <property type="entry name" value="AGSS FAMILY TRANSPORTER, SODIUM-ALANINE"/>
    <property type="match status" value="1"/>
</dbReference>
<comment type="subcellular location">
    <subcellularLocation>
        <location evidence="8">Cell inner membrane</location>
        <topology evidence="8">Multi-pass membrane protein</topology>
    </subcellularLocation>
    <subcellularLocation>
        <location evidence="1">Cell membrane</location>
        <topology evidence="1">Multi-pass membrane protein</topology>
    </subcellularLocation>
</comment>
<dbReference type="RefSeq" id="WP_027313590.1">
    <property type="nucleotide sequence ID" value="NZ_JBHLZN010000001.1"/>
</dbReference>
<sequence>MESIINFLNNLLWGQVLIPLLLGVGLYFSLRLHAIQLRRFGHMFSILRQGRGENRHGISPFQALCTSLASRVGTGNLAGVAVAIYIGGPGAIFWMWLTALLGMATGYAESALAQLYKTQDSSGTYRGGPAYYIERGLGQRWLGQVFAVLLILSFGFVFNAVQANSIAVAMQGAFALDTLWSGLILVCLAGLVIFGGIRTIAHTAEKLVPLMALLYLGIALCVLILNLERVPAMFASIFSSAFGLQEAAGGVTGGLMVALMNGVKRGLFSNEAGMGSAPNAAASAIPVPHHPASQGFIQALGVFVDTIVICTCTALVILLSGVFEPGNGLTGIELTQAALDATLGGVGKYLVAIAIFFFAFTSIIGNYMYAESNLLYLLGGRTLMPVIQGMRALVLAMVLWGALEKVGIVWDAADASMGLMALVNLLALLLLSGVVIRLTRDYEQQLKRGQQPHLQLQKGDYPGLVDSQIWSEHKPQ</sequence>
<dbReference type="InterPro" id="IPR001463">
    <property type="entry name" value="Na/Ala_symport"/>
</dbReference>
<evidence type="ECO:0000313" key="10">
    <source>
        <dbReference type="Proteomes" id="UP001589628"/>
    </source>
</evidence>
<feature type="transmembrane region" description="Helical" evidence="8">
    <location>
        <begin position="173"/>
        <end position="195"/>
    </location>
</feature>
<feature type="transmembrane region" description="Helical" evidence="8">
    <location>
        <begin position="299"/>
        <end position="323"/>
    </location>
</feature>
<evidence type="ECO:0000256" key="8">
    <source>
        <dbReference type="RuleBase" id="RU363064"/>
    </source>
</evidence>
<proteinExistence type="inferred from homology"/>
<accession>A0ABV5ZBK1</accession>
<keyword evidence="10" id="KW-1185">Reference proteome</keyword>
<comment type="caution">
    <text evidence="9">The sequence shown here is derived from an EMBL/GenBank/DDBJ whole genome shotgun (WGS) entry which is preliminary data.</text>
</comment>
<feature type="transmembrane region" description="Helical" evidence="8">
    <location>
        <begin position="207"/>
        <end position="227"/>
    </location>
</feature>
<feature type="transmembrane region" description="Helical" evidence="8">
    <location>
        <begin position="415"/>
        <end position="438"/>
    </location>
</feature>
<keyword evidence="4" id="KW-1003">Cell membrane</keyword>
<dbReference type="PANTHER" id="PTHR30330:SF1">
    <property type="entry name" value="AMINO-ACID CARRIER PROTEIN ALST"/>
    <property type="match status" value="1"/>
</dbReference>
<reference evidence="9 10" key="1">
    <citation type="submission" date="2024-09" db="EMBL/GenBank/DDBJ databases">
        <authorList>
            <person name="Sun Q."/>
            <person name="Mori K."/>
        </authorList>
    </citation>
    <scope>NUCLEOTIDE SEQUENCE [LARGE SCALE GENOMIC DNA]</scope>
    <source>
        <strain evidence="9 10">ATCC 51285</strain>
    </source>
</reference>
<organism evidence="9 10">
    <name type="scientific">Balneatrix alpica</name>
    <dbReference type="NCBI Taxonomy" id="75684"/>
    <lineage>
        <taxon>Bacteria</taxon>
        <taxon>Pseudomonadati</taxon>
        <taxon>Pseudomonadota</taxon>
        <taxon>Gammaproteobacteria</taxon>
        <taxon>Oceanospirillales</taxon>
        <taxon>Balneatrichaceae</taxon>
        <taxon>Balneatrix</taxon>
    </lineage>
</organism>
<keyword evidence="7 8" id="KW-0472">Membrane</keyword>
<feature type="transmembrane region" description="Helical" evidence="8">
    <location>
        <begin position="382"/>
        <end position="403"/>
    </location>
</feature>
<feature type="transmembrane region" description="Helical" evidence="8">
    <location>
        <begin position="12"/>
        <end position="30"/>
    </location>
</feature>
<dbReference type="Gene3D" id="1.20.1740.10">
    <property type="entry name" value="Amino acid/polyamine transporter I"/>
    <property type="match status" value="1"/>
</dbReference>
<feature type="transmembrane region" description="Helical" evidence="8">
    <location>
        <begin position="77"/>
        <end position="97"/>
    </location>
</feature>
<evidence type="ECO:0000256" key="7">
    <source>
        <dbReference type="ARBA" id="ARBA00023136"/>
    </source>
</evidence>
<gene>
    <name evidence="9" type="ORF">ACFFLH_03605</name>
</gene>
<evidence type="ECO:0000256" key="5">
    <source>
        <dbReference type="ARBA" id="ARBA00022692"/>
    </source>
</evidence>
<keyword evidence="6 8" id="KW-1133">Transmembrane helix</keyword>
<dbReference type="NCBIfam" id="TIGR00835">
    <property type="entry name" value="agcS"/>
    <property type="match status" value="1"/>
</dbReference>
<protein>
    <submittedName>
        <fullName evidence="9">Alanine/glycine:cation symporter family protein</fullName>
    </submittedName>
</protein>
<evidence type="ECO:0000313" key="9">
    <source>
        <dbReference type="EMBL" id="MFB9885494.1"/>
    </source>
</evidence>
<comment type="similarity">
    <text evidence="2 8">Belongs to the alanine or glycine:cation symporter (AGCS) (TC 2.A.25) family.</text>
</comment>
<evidence type="ECO:0000256" key="3">
    <source>
        <dbReference type="ARBA" id="ARBA00022448"/>
    </source>
</evidence>
<dbReference type="Proteomes" id="UP001589628">
    <property type="component" value="Unassembled WGS sequence"/>
</dbReference>
<dbReference type="PRINTS" id="PR00175">
    <property type="entry name" value="NAALASMPORT"/>
</dbReference>
<name>A0ABV5ZBK1_9GAMM</name>
<dbReference type="PROSITE" id="PS00873">
    <property type="entry name" value="NA_ALANINE_SYMP"/>
    <property type="match status" value="1"/>
</dbReference>
<keyword evidence="8" id="KW-0997">Cell inner membrane</keyword>
<dbReference type="Pfam" id="PF01235">
    <property type="entry name" value="Na_Ala_symp"/>
    <property type="match status" value="1"/>
</dbReference>
<evidence type="ECO:0000256" key="1">
    <source>
        <dbReference type="ARBA" id="ARBA00004651"/>
    </source>
</evidence>
<dbReference type="EMBL" id="JBHLZN010000001">
    <property type="protein sequence ID" value="MFB9885494.1"/>
    <property type="molecule type" value="Genomic_DNA"/>
</dbReference>
<evidence type="ECO:0000256" key="6">
    <source>
        <dbReference type="ARBA" id="ARBA00022989"/>
    </source>
</evidence>
<evidence type="ECO:0000256" key="2">
    <source>
        <dbReference type="ARBA" id="ARBA00009261"/>
    </source>
</evidence>
<keyword evidence="8" id="KW-0769">Symport</keyword>
<keyword evidence="3 8" id="KW-0813">Transport</keyword>
<evidence type="ECO:0000256" key="4">
    <source>
        <dbReference type="ARBA" id="ARBA00022475"/>
    </source>
</evidence>
<feature type="transmembrane region" description="Helical" evidence="8">
    <location>
        <begin position="349"/>
        <end position="370"/>
    </location>
</feature>